<evidence type="ECO:0000313" key="14">
    <source>
        <dbReference type="Proteomes" id="UP001217089"/>
    </source>
</evidence>
<evidence type="ECO:0000256" key="8">
    <source>
        <dbReference type="ARBA" id="ARBA00022833"/>
    </source>
</evidence>
<organism evidence="13 14">
    <name type="scientific">Tegillarca granosa</name>
    <name type="common">Malaysian cockle</name>
    <name type="synonym">Anadara granosa</name>
    <dbReference type="NCBI Taxonomy" id="220873"/>
    <lineage>
        <taxon>Eukaryota</taxon>
        <taxon>Metazoa</taxon>
        <taxon>Spiralia</taxon>
        <taxon>Lophotrochozoa</taxon>
        <taxon>Mollusca</taxon>
        <taxon>Bivalvia</taxon>
        <taxon>Autobranchia</taxon>
        <taxon>Pteriomorphia</taxon>
        <taxon>Arcoida</taxon>
        <taxon>Arcoidea</taxon>
        <taxon>Arcidae</taxon>
        <taxon>Tegillarca</taxon>
    </lineage>
</organism>
<keyword evidence="4" id="KW-0645">Protease</keyword>
<dbReference type="InterPro" id="IPR003146">
    <property type="entry name" value="M14A_act_pep"/>
</dbReference>
<dbReference type="InterPro" id="IPR036990">
    <property type="entry name" value="M14A-like_propep"/>
</dbReference>
<keyword evidence="14" id="KW-1185">Reference proteome</keyword>
<keyword evidence="7" id="KW-0378">Hydrolase</keyword>
<reference evidence="13 14" key="1">
    <citation type="submission" date="2022-12" db="EMBL/GenBank/DDBJ databases">
        <title>Chromosome-level genome of Tegillarca granosa.</title>
        <authorList>
            <person name="Kim J."/>
        </authorList>
    </citation>
    <scope>NUCLEOTIDE SEQUENCE [LARGE SCALE GENOMIC DNA]</scope>
    <source>
        <strain evidence="13">Teg-2019</strain>
        <tissue evidence="13">Adductor muscle</tissue>
    </source>
</reference>
<evidence type="ECO:0000256" key="2">
    <source>
        <dbReference type="ARBA" id="ARBA00005988"/>
    </source>
</evidence>
<gene>
    <name evidence="13" type="ORF">KUTeg_010827</name>
</gene>
<evidence type="ECO:0000256" key="10">
    <source>
        <dbReference type="ARBA" id="ARBA00023157"/>
    </source>
</evidence>
<evidence type="ECO:0000256" key="6">
    <source>
        <dbReference type="ARBA" id="ARBA00022729"/>
    </source>
</evidence>
<dbReference type="SUPFAM" id="SSF53187">
    <property type="entry name" value="Zn-dependent exopeptidases"/>
    <property type="match status" value="1"/>
</dbReference>
<keyword evidence="8" id="KW-0862">Zinc</keyword>
<comment type="caution">
    <text evidence="13">The sequence shown here is derived from an EMBL/GenBank/DDBJ whole genome shotgun (WGS) entry which is preliminary data.</text>
</comment>
<dbReference type="InterPro" id="IPR057246">
    <property type="entry name" value="CARBOXYPEPT_ZN_1"/>
</dbReference>
<dbReference type="Pfam" id="PF02244">
    <property type="entry name" value="Propep_M14"/>
    <property type="match status" value="1"/>
</dbReference>
<keyword evidence="10" id="KW-1015">Disulfide bond</keyword>
<accession>A0ABQ9F6G4</accession>
<dbReference type="PANTHER" id="PTHR11705">
    <property type="entry name" value="PROTEASE FAMILY M14 CARBOXYPEPTIDASE A,B"/>
    <property type="match status" value="1"/>
</dbReference>
<evidence type="ECO:0000256" key="5">
    <source>
        <dbReference type="ARBA" id="ARBA00022723"/>
    </source>
</evidence>
<comment type="similarity">
    <text evidence="2">Belongs to the peptidase M14 family.</text>
</comment>
<dbReference type="Pfam" id="PF00246">
    <property type="entry name" value="Peptidase_M14"/>
    <property type="match status" value="1"/>
</dbReference>
<keyword evidence="3" id="KW-0121">Carboxypeptidase</keyword>
<evidence type="ECO:0000256" key="9">
    <source>
        <dbReference type="ARBA" id="ARBA00023049"/>
    </source>
</evidence>
<feature type="domain" description="Carboxypeptidase activation peptide" evidence="12">
    <location>
        <begin position="11"/>
        <end position="82"/>
    </location>
</feature>
<protein>
    <submittedName>
        <fullName evidence="13">Uncharacterized protein</fullName>
    </submittedName>
</protein>
<dbReference type="Proteomes" id="UP001217089">
    <property type="component" value="Unassembled WGS sequence"/>
</dbReference>
<evidence type="ECO:0000256" key="4">
    <source>
        <dbReference type="ARBA" id="ARBA00022670"/>
    </source>
</evidence>
<keyword evidence="9" id="KW-0482">Metalloprotease</keyword>
<dbReference type="PANTHER" id="PTHR11705:SF140">
    <property type="entry name" value="FI02848P-RELATED"/>
    <property type="match status" value="1"/>
</dbReference>
<evidence type="ECO:0000256" key="3">
    <source>
        <dbReference type="ARBA" id="ARBA00022645"/>
    </source>
</evidence>
<dbReference type="InterPro" id="IPR000834">
    <property type="entry name" value="Peptidase_M14"/>
</dbReference>
<evidence type="ECO:0000259" key="11">
    <source>
        <dbReference type="Pfam" id="PF00246"/>
    </source>
</evidence>
<keyword evidence="5" id="KW-0479">Metal-binding</keyword>
<evidence type="ECO:0000256" key="7">
    <source>
        <dbReference type="ARBA" id="ARBA00022801"/>
    </source>
</evidence>
<dbReference type="Gene3D" id="3.30.70.340">
    <property type="entry name" value="Metallocarboxypeptidase-like"/>
    <property type="match status" value="1"/>
</dbReference>
<proteinExistence type="inferred from homology"/>
<sequence>MLFRPVYQLLQAVPTTQLQIDTLNDLRDNNPEIDFWTAVKLFHGVDIAVSPTDVERVIDILKMSNISYDILIENLQRSMDEEQASMTTGNENQVPMMLPSWWCRFWGIGCETTGTGSGGSGGSGGTGSGGNTDVVGLFARHNDIGKNMNNGQTNKPIIFIEAGIHAREWIAPAVAVYIIDMVNLIVSLIHLSLIFNCLVDSVVVDI</sequence>
<evidence type="ECO:0000313" key="13">
    <source>
        <dbReference type="EMBL" id="KAJ8311472.1"/>
    </source>
</evidence>
<dbReference type="PROSITE" id="PS00132">
    <property type="entry name" value="CARBOXYPEPT_ZN_1"/>
    <property type="match status" value="1"/>
</dbReference>
<dbReference type="SUPFAM" id="SSF54897">
    <property type="entry name" value="Protease propeptides/inhibitors"/>
    <property type="match status" value="1"/>
</dbReference>
<comment type="cofactor">
    <cofactor evidence="1">
        <name>Zn(2+)</name>
        <dbReference type="ChEBI" id="CHEBI:29105"/>
    </cofactor>
</comment>
<dbReference type="EMBL" id="JARBDR010000496">
    <property type="protein sequence ID" value="KAJ8311472.1"/>
    <property type="molecule type" value="Genomic_DNA"/>
</dbReference>
<feature type="domain" description="Peptidase M14" evidence="11">
    <location>
        <begin position="144"/>
        <end position="180"/>
    </location>
</feature>
<dbReference type="Gene3D" id="3.40.630.10">
    <property type="entry name" value="Zn peptidases"/>
    <property type="match status" value="1"/>
</dbReference>
<evidence type="ECO:0000259" key="12">
    <source>
        <dbReference type="Pfam" id="PF02244"/>
    </source>
</evidence>
<evidence type="ECO:0000256" key="1">
    <source>
        <dbReference type="ARBA" id="ARBA00001947"/>
    </source>
</evidence>
<keyword evidence="6" id="KW-0732">Signal</keyword>
<name>A0ABQ9F6G4_TEGGR</name>